<accession>A0A3B6BXL9</accession>
<dbReference type="InterPro" id="IPR002182">
    <property type="entry name" value="NB-ARC"/>
</dbReference>
<dbReference type="Gramene" id="TraesCLE_scaffold_011964_01G000500.1">
    <property type="protein sequence ID" value="TraesCLE_scaffold_011964_01G000500.1"/>
    <property type="gene ID" value="TraesCLE_scaffold_011964_01G000500"/>
</dbReference>
<reference evidence="12" key="2">
    <citation type="submission" date="2018-10" db="UniProtKB">
        <authorList>
            <consortium name="EnsemblPlants"/>
        </authorList>
    </citation>
    <scope>IDENTIFICATION</scope>
</reference>
<reference evidence="12" key="1">
    <citation type="submission" date="2018-08" db="EMBL/GenBank/DDBJ databases">
        <authorList>
            <person name="Rossello M."/>
        </authorList>
    </citation>
    <scope>NUCLEOTIDE SEQUENCE [LARGE SCALE GENOMIC DNA]</scope>
    <source>
        <strain evidence="12">cv. Chinese Spring</strain>
    </source>
</reference>
<organism evidence="12">
    <name type="scientific">Triticum aestivum</name>
    <name type="common">Wheat</name>
    <dbReference type="NCBI Taxonomy" id="4565"/>
    <lineage>
        <taxon>Eukaryota</taxon>
        <taxon>Viridiplantae</taxon>
        <taxon>Streptophyta</taxon>
        <taxon>Embryophyta</taxon>
        <taxon>Tracheophyta</taxon>
        <taxon>Spermatophyta</taxon>
        <taxon>Magnoliopsida</taxon>
        <taxon>Liliopsida</taxon>
        <taxon>Poales</taxon>
        <taxon>Poaceae</taxon>
        <taxon>BOP clade</taxon>
        <taxon>Pooideae</taxon>
        <taxon>Triticodae</taxon>
        <taxon>Triticeae</taxon>
        <taxon>Triticinae</taxon>
        <taxon>Triticum</taxon>
    </lineage>
</organism>
<dbReference type="Pfam" id="PF23598">
    <property type="entry name" value="LRR_14"/>
    <property type="match status" value="1"/>
</dbReference>
<dbReference type="OMA" id="ICADCEN"/>
<dbReference type="Gramene" id="TraesLDM2B03G00833360.1">
    <property type="protein sequence ID" value="TraesLDM2B03G00833360.1"/>
    <property type="gene ID" value="TraesLDM2B03G00833360"/>
</dbReference>
<dbReference type="InterPro" id="IPR042197">
    <property type="entry name" value="Apaf_helical"/>
</dbReference>
<dbReference type="InterPro" id="IPR038005">
    <property type="entry name" value="RX-like_CC"/>
</dbReference>
<dbReference type="FunFam" id="1.10.10.10:FF:000322">
    <property type="entry name" value="Probable disease resistance protein At1g63360"/>
    <property type="match status" value="1"/>
</dbReference>
<dbReference type="OrthoDB" id="686237at2759"/>
<evidence type="ECO:0000259" key="9">
    <source>
        <dbReference type="Pfam" id="PF18052"/>
    </source>
</evidence>
<dbReference type="GO" id="GO:0043531">
    <property type="term" value="F:ADP binding"/>
    <property type="evidence" value="ECO:0007669"/>
    <property type="project" value="InterPro"/>
</dbReference>
<evidence type="ECO:0000259" key="11">
    <source>
        <dbReference type="Pfam" id="PF23598"/>
    </source>
</evidence>
<dbReference type="Pfam" id="PF18052">
    <property type="entry name" value="Rx_N"/>
    <property type="match status" value="1"/>
</dbReference>
<dbReference type="GO" id="GO:0042742">
    <property type="term" value="P:defense response to bacterium"/>
    <property type="evidence" value="ECO:0007669"/>
    <property type="project" value="UniProtKB-ARBA"/>
</dbReference>
<comment type="similarity">
    <text evidence="1">Belongs to the disease resistance NB-LRR family.</text>
</comment>
<evidence type="ECO:0000256" key="7">
    <source>
        <dbReference type="SAM" id="MobiDB-lite"/>
    </source>
</evidence>
<dbReference type="Gene3D" id="1.20.5.4130">
    <property type="match status" value="1"/>
</dbReference>
<dbReference type="SUPFAM" id="SSF52058">
    <property type="entry name" value="L domain-like"/>
    <property type="match status" value="1"/>
</dbReference>
<feature type="domain" description="Disease resistance N-terminal" evidence="9">
    <location>
        <begin position="7"/>
        <end position="96"/>
    </location>
</feature>
<keyword evidence="4" id="KW-0547">Nucleotide-binding</keyword>
<evidence type="ECO:0000313" key="13">
    <source>
        <dbReference type="Proteomes" id="UP000019116"/>
    </source>
</evidence>
<dbReference type="SUPFAM" id="SSF52540">
    <property type="entry name" value="P-loop containing nucleoside triphosphate hydrolases"/>
    <property type="match status" value="1"/>
</dbReference>
<feature type="domain" description="Disease resistance protein winged helix" evidence="10">
    <location>
        <begin position="439"/>
        <end position="510"/>
    </location>
</feature>
<dbReference type="InterPro" id="IPR041118">
    <property type="entry name" value="Rx_N"/>
</dbReference>
<dbReference type="Gramene" id="TraesCS2B02G039600.1">
    <property type="protein sequence ID" value="TraesCS2B02G039600.1"/>
    <property type="gene ID" value="TraesCS2B02G039600"/>
</dbReference>
<dbReference type="STRING" id="4565.A0A3B6BXL9"/>
<dbReference type="Gene3D" id="1.10.10.10">
    <property type="entry name" value="Winged helix-like DNA-binding domain superfamily/Winged helix DNA-binding domain"/>
    <property type="match status" value="1"/>
</dbReference>
<dbReference type="CDD" id="cd14798">
    <property type="entry name" value="RX-CC_like"/>
    <property type="match status" value="1"/>
</dbReference>
<evidence type="ECO:0000256" key="4">
    <source>
        <dbReference type="ARBA" id="ARBA00022741"/>
    </source>
</evidence>
<protein>
    <submittedName>
        <fullName evidence="12">Uncharacterized protein</fullName>
    </submittedName>
</protein>
<evidence type="ECO:0000256" key="5">
    <source>
        <dbReference type="ARBA" id="ARBA00022821"/>
    </source>
</evidence>
<evidence type="ECO:0000256" key="1">
    <source>
        <dbReference type="ARBA" id="ARBA00008894"/>
    </source>
</evidence>
<dbReference type="InterPro" id="IPR055414">
    <property type="entry name" value="LRR_R13L4/SHOC2-like"/>
</dbReference>
<sequence length="942" mass="105808">MDLATGAIGTLLPKLLELLGEEYKLQKGVREGVKSLEKEMRSMHAALRKVAEVPREQLDEQVKLWAGEVRELSFDMEDVVDKFLVHVDEGSEPAANSNKLKRLTKKMAGLFTKGKARHEIADAIKDINKQVQDVAERRARYNVDNTIANLPTVTSIDPRLGAMYTEATGLVGIAEARDQEIMKLLSEGDDMSKKNLKIVSVVGFGGLGKTTLVKSVFEKIGGDYHCKDFVPVGRKAEEKTVFTNILLNLGMNGSELIMFNEQLLIDKLREFLKNKRYLIVIDDIWDEELWTVIKCAFSSSNNFGSRLITTTRIVSVSESCCSSTNDSIYTMEPLSDDDSKRLFYKRIFSLESGCPPEFQEVSRDILKKCGGVPLAIITMSSLLASGQEVKPKNEWHVLLESIGRGLTENRSAKEMLRILSFSYYDLPSHLKTCLLYLSLFPEDSKIMKHQLIWMWIAESFVQCGKANTSLFEVGETYFNELVNRSLIQPVYDDYGSVHACRVHDSVLDLICSLSSEQNFATIVNGTSDNMSSQGKVRRLSLQNCTMPRIYESIGQVRSVVTFKPAIDLMPPFSSFVVLRVLDLELYEYGGAKEDHLNLQELGSLLHLRYLRLFGRRTVELPEEIGKLQFLQVLVLPGRTRLPATVIKLTRLMYLLIDGGRFPPPDGVGNLRLVEVLNTIKVGSVNIAKELGNMDRLRELNIEFESSEPVEAFVESLGKMQMIQRLIICADCENEVSMDLLGERWVPPASLREFIMLIGVRLSTLPAWNPYHLSQLFKLLISVGDVRQEDLGFLGRLPALRVLWLWSDNQRPLVVGAEGFRCLEKFVLFSNSPSQILFQPGAMPKAKEVDFKIGLRVAKEEAAGNGGDWFDLGMENLPSLRKVKVEFFRSGVTVGEAKQAQAALQDAVLAHPNGPSFLIRFDEDIPEDDSDEDVDCNEGEESE</sequence>
<dbReference type="GO" id="GO:0002758">
    <property type="term" value="P:innate immune response-activating signaling pathway"/>
    <property type="evidence" value="ECO:0007669"/>
    <property type="project" value="UniProtKB-ARBA"/>
</dbReference>
<dbReference type="Proteomes" id="UP000019116">
    <property type="component" value="Chromosome 2B"/>
</dbReference>
<dbReference type="EnsemblPlants" id="TraesCS2B02G039600.1">
    <property type="protein sequence ID" value="TraesCS2B02G039600.1"/>
    <property type="gene ID" value="TraesCS2B02G039600"/>
</dbReference>
<dbReference type="Gramene" id="TraesARI2B03G00840440.1">
    <property type="protein sequence ID" value="TraesARI2B03G00840440.1"/>
    <property type="gene ID" value="TraesARI2B03G00840440"/>
</dbReference>
<feature type="domain" description="Disease resistance R13L4/SHOC-2-like LRR" evidence="11">
    <location>
        <begin position="555"/>
        <end position="915"/>
    </location>
</feature>
<dbReference type="SMR" id="A0A3B6BXL9"/>
<dbReference type="Gene3D" id="1.10.8.430">
    <property type="entry name" value="Helical domain of apoptotic protease-activating factors"/>
    <property type="match status" value="1"/>
</dbReference>
<keyword evidence="2" id="KW-0433">Leucine-rich repeat</keyword>
<evidence type="ECO:0000259" key="10">
    <source>
        <dbReference type="Pfam" id="PF23559"/>
    </source>
</evidence>
<dbReference type="InterPro" id="IPR032675">
    <property type="entry name" value="LRR_dom_sf"/>
</dbReference>
<dbReference type="Pfam" id="PF23559">
    <property type="entry name" value="WHD_DRP"/>
    <property type="match status" value="1"/>
</dbReference>
<keyword evidence="13" id="KW-1185">Reference proteome</keyword>
<dbReference type="Gene3D" id="3.40.50.300">
    <property type="entry name" value="P-loop containing nucleotide triphosphate hydrolases"/>
    <property type="match status" value="1"/>
</dbReference>
<proteinExistence type="inferred from homology"/>
<evidence type="ECO:0000256" key="2">
    <source>
        <dbReference type="ARBA" id="ARBA00022614"/>
    </source>
</evidence>
<dbReference type="GO" id="GO:0009626">
    <property type="term" value="P:plant-type hypersensitive response"/>
    <property type="evidence" value="ECO:0007669"/>
    <property type="project" value="UniProtKB-ARBA"/>
</dbReference>
<dbReference type="PANTHER" id="PTHR23155:SF1116">
    <property type="entry name" value="OS12G0273300 PROTEIN"/>
    <property type="match status" value="1"/>
</dbReference>
<keyword evidence="6" id="KW-0175">Coiled coil</keyword>
<dbReference type="Gramene" id="TraesSTA2B03G00830130.1">
    <property type="protein sequence ID" value="TraesSTA2B03G00830130.1"/>
    <property type="gene ID" value="TraesSTA2B03G00830130"/>
</dbReference>
<dbReference type="Pfam" id="PF00931">
    <property type="entry name" value="NB-ARC"/>
    <property type="match status" value="1"/>
</dbReference>
<keyword evidence="3" id="KW-0677">Repeat</keyword>
<gene>
    <name evidence="12" type="primary">LOC123038801</name>
</gene>
<name>A0A3B6BXL9_WHEAT</name>
<keyword evidence="5" id="KW-0611">Plant defense</keyword>
<dbReference type="InterPro" id="IPR058922">
    <property type="entry name" value="WHD_DRP"/>
</dbReference>
<dbReference type="PRINTS" id="PR00364">
    <property type="entry name" value="DISEASERSIST"/>
</dbReference>
<evidence type="ECO:0000256" key="3">
    <source>
        <dbReference type="ARBA" id="ARBA00022737"/>
    </source>
</evidence>
<evidence type="ECO:0000256" key="6">
    <source>
        <dbReference type="ARBA" id="ARBA00023054"/>
    </source>
</evidence>
<dbReference type="InterPro" id="IPR044974">
    <property type="entry name" value="Disease_R_plants"/>
</dbReference>
<dbReference type="PANTHER" id="PTHR23155">
    <property type="entry name" value="DISEASE RESISTANCE PROTEIN RP"/>
    <property type="match status" value="1"/>
</dbReference>
<dbReference type="InterPro" id="IPR036388">
    <property type="entry name" value="WH-like_DNA-bd_sf"/>
</dbReference>
<dbReference type="Gene3D" id="3.80.10.10">
    <property type="entry name" value="Ribonuclease Inhibitor"/>
    <property type="match status" value="1"/>
</dbReference>
<dbReference type="AlphaFoldDB" id="A0A3B6BXL9"/>
<feature type="domain" description="NB-ARC" evidence="8">
    <location>
        <begin position="192"/>
        <end position="349"/>
    </location>
</feature>
<evidence type="ECO:0000313" key="12">
    <source>
        <dbReference type="EnsemblPlants" id="TraesCS2B02G039600.1"/>
    </source>
</evidence>
<feature type="compositionally biased region" description="Acidic residues" evidence="7">
    <location>
        <begin position="923"/>
        <end position="942"/>
    </location>
</feature>
<feature type="region of interest" description="Disordered" evidence="7">
    <location>
        <begin position="920"/>
        <end position="942"/>
    </location>
</feature>
<dbReference type="InterPro" id="IPR027417">
    <property type="entry name" value="P-loop_NTPase"/>
</dbReference>
<evidence type="ECO:0000259" key="8">
    <source>
        <dbReference type="Pfam" id="PF00931"/>
    </source>
</evidence>